<dbReference type="EMBL" id="JAIFRP010005079">
    <property type="protein sequence ID" value="KAK2574746.1"/>
    <property type="molecule type" value="Genomic_DNA"/>
</dbReference>
<accession>A0AAD9R936</accession>
<dbReference type="AlphaFoldDB" id="A0AAD9R936"/>
<evidence type="ECO:0000313" key="1">
    <source>
        <dbReference type="EMBL" id="KAK2574746.1"/>
    </source>
</evidence>
<evidence type="ECO:0008006" key="3">
    <source>
        <dbReference type="Google" id="ProtNLM"/>
    </source>
</evidence>
<dbReference type="Proteomes" id="UP001258017">
    <property type="component" value="Unassembled WGS sequence"/>
</dbReference>
<organism evidence="1 2">
    <name type="scientific">Odynerus spinipes</name>
    <dbReference type="NCBI Taxonomy" id="1348599"/>
    <lineage>
        <taxon>Eukaryota</taxon>
        <taxon>Metazoa</taxon>
        <taxon>Ecdysozoa</taxon>
        <taxon>Arthropoda</taxon>
        <taxon>Hexapoda</taxon>
        <taxon>Insecta</taxon>
        <taxon>Pterygota</taxon>
        <taxon>Neoptera</taxon>
        <taxon>Endopterygota</taxon>
        <taxon>Hymenoptera</taxon>
        <taxon>Apocrita</taxon>
        <taxon>Aculeata</taxon>
        <taxon>Vespoidea</taxon>
        <taxon>Vespidae</taxon>
        <taxon>Eumeninae</taxon>
        <taxon>Odynerus</taxon>
    </lineage>
</organism>
<keyword evidence="2" id="KW-1185">Reference proteome</keyword>
<name>A0AAD9R936_9HYME</name>
<proteinExistence type="predicted"/>
<gene>
    <name evidence="1" type="ORF">KPH14_013035</name>
</gene>
<sequence>MELLLIKDKVWDVIKETAPATADAKWLEKDDQARATIGLLVEDNQLIHIRHAKTAREAWDSLKSYHQKATLSSKIFLLKRICRLTLAEGGNMEDHITEMLDLVNKLTALGEELKDNLVAAMLLSSLP</sequence>
<protein>
    <recommendedName>
        <fullName evidence="3">Retrovirus-related Pol polyprotein from transposon TNT 1-94</fullName>
    </recommendedName>
</protein>
<reference evidence="1" key="2">
    <citation type="journal article" date="2023" name="Commun. Biol.">
        <title>Intrasexual cuticular hydrocarbon dimorphism in a wasp sheds light on hydrocarbon biosynthesis genes in Hymenoptera.</title>
        <authorList>
            <person name="Moris V.C."/>
            <person name="Podsiadlowski L."/>
            <person name="Martin S."/>
            <person name="Oeyen J.P."/>
            <person name="Donath A."/>
            <person name="Petersen M."/>
            <person name="Wilbrandt J."/>
            <person name="Misof B."/>
            <person name="Liedtke D."/>
            <person name="Thamm M."/>
            <person name="Scheiner R."/>
            <person name="Schmitt T."/>
            <person name="Niehuis O."/>
        </authorList>
    </citation>
    <scope>NUCLEOTIDE SEQUENCE</scope>
    <source>
        <strain evidence="1">GBR_01_08_01A</strain>
    </source>
</reference>
<reference evidence="1" key="1">
    <citation type="submission" date="2021-08" db="EMBL/GenBank/DDBJ databases">
        <authorList>
            <person name="Misof B."/>
            <person name="Oliver O."/>
            <person name="Podsiadlowski L."/>
            <person name="Donath A."/>
            <person name="Peters R."/>
            <person name="Mayer C."/>
            <person name="Rust J."/>
            <person name="Gunkel S."/>
            <person name="Lesny P."/>
            <person name="Martin S."/>
            <person name="Oeyen J.P."/>
            <person name="Petersen M."/>
            <person name="Panagiotis P."/>
            <person name="Wilbrandt J."/>
            <person name="Tanja T."/>
        </authorList>
    </citation>
    <scope>NUCLEOTIDE SEQUENCE</scope>
    <source>
        <strain evidence="1">GBR_01_08_01A</strain>
        <tissue evidence="1">Thorax + abdomen</tissue>
    </source>
</reference>
<evidence type="ECO:0000313" key="2">
    <source>
        <dbReference type="Proteomes" id="UP001258017"/>
    </source>
</evidence>
<feature type="non-terminal residue" evidence="1">
    <location>
        <position position="127"/>
    </location>
</feature>
<dbReference type="Pfam" id="PF14223">
    <property type="entry name" value="Retrotran_gag_2"/>
    <property type="match status" value="1"/>
</dbReference>
<comment type="caution">
    <text evidence="1">The sequence shown here is derived from an EMBL/GenBank/DDBJ whole genome shotgun (WGS) entry which is preliminary data.</text>
</comment>